<evidence type="ECO:0000313" key="1">
    <source>
        <dbReference type="EMBL" id="RDI75257.1"/>
    </source>
</evidence>
<comment type="caution">
    <text evidence="1">The sequence shown here is derived from an EMBL/GenBank/DDBJ whole genome shotgun (WGS) entry which is preliminary data.</text>
</comment>
<reference evidence="2" key="2">
    <citation type="journal article" date="2019" name="MicrobiologyOpen">
        <title>High-quality draft genome sequence of Gaiella occulta isolated from a 150 meter deep mineral water borehole and comparison with the genome sequences of other deep-branching lineages of the phylum Actinobacteria.</title>
        <authorList>
            <person name="Severino R."/>
            <person name="Froufe H.J.C."/>
            <person name="Barroso C."/>
            <person name="Albuquerque L."/>
            <person name="Lobo-da-Cunha A."/>
            <person name="da Costa M.S."/>
            <person name="Egas C."/>
        </authorList>
    </citation>
    <scope>NUCLEOTIDE SEQUENCE [LARGE SCALE GENOMIC DNA]</scope>
    <source>
        <strain evidence="2">F2-233</strain>
    </source>
</reference>
<organism evidence="1 2">
    <name type="scientific">Gaiella occulta</name>
    <dbReference type="NCBI Taxonomy" id="1002870"/>
    <lineage>
        <taxon>Bacteria</taxon>
        <taxon>Bacillati</taxon>
        <taxon>Actinomycetota</taxon>
        <taxon>Thermoleophilia</taxon>
        <taxon>Gaiellales</taxon>
        <taxon>Gaiellaceae</taxon>
        <taxon>Gaiella</taxon>
    </lineage>
</organism>
<dbReference type="AlphaFoldDB" id="A0A7M2YYM1"/>
<evidence type="ECO:0000313" key="2">
    <source>
        <dbReference type="Proteomes" id="UP000254134"/>
    </source>
</evidence>
<accession>A0A7M2YYM1</accession>
<gene>
    <name evidence="1" type="ORF">Gocc_1055</name>
</gene>
<proteinExistence type="predicted"/>
<keyword evidence="2" id="KW-1185">Reference proteome</keyword>
<dbReference type="EMBL" id="QQZY01000002">
    <property type="protein sequence ID" value="RDI75257.1"/>
    <property type="molecule type" value="Genomic_DNA"/>
</dbReference>
<protein>
    <submittedName>
        <fullName evidence="1">Uncharacterized protein</fullName>
    </submittedName>
</protein>
<reference evidence="1 2" key="1">
    <citation type="submission" date="2018-07" db="EMBL/GenBank/DDBJ databases">
        <title>High-quality-draft genome sequence of Gaiella occulta.</title>
        <authorList>
            <person name="Severino R."/>
            <person name="Froufe H.J.C."/>
            <person name="Rainey F.A."/>
            <person name="Barroso C."/>
            <person name="Albuquerque L."/>
            <person name="Lobo-Da-Cunha A."/>
            <person name="Da Costa M.S."/>
            <person name="Egas C."/>
        </authorList>
    </citation>
    <scope>NUCLEOTIDE SEQUENCE [LARGE SCALE GENOMIC DNA]</scope>
    <source>
        <strain evidence="1 2">F2-233</strain>
    </source>
</reference>
<name>A0A7M2YYM1_9ACTN</name>
<dbReference type="Proteomes" id="UP000254134">
    <property type="component" value="Unassembled WGS sequence"/>
</dbReference>
<sequence>MPVSSPWIVLLALAVALVVAAEWPRFEQVVGTEARRRREREARKASLRVITSDDDDFVRSVQADLESLPTIEERETPR</sequence>